<dbReference type="InterPro" id="IPR014729">
    <property type="entry name" value="Rossmann-like_a/b/a_fold"/>
</dbReference>
<evidence type="ECO:0000256" key="3">
    <source>
        <dbReference type="ARBA" id="ARBA00011245"/>
    </source>
</evidence>
<feature type="binding site" evidence="13">
    <location>
        <position position="29"/>
    </location>
    <ligand>
        <name>Zn(2+)</name>
        <dbReference type="ChEBI" id="CHEBI:29105"/>
    </ligand>
</feature>
<proteinExistence type="inferred from homology"/>
<keyword evidence="9 13" id="KW-0067">ATP-binding</keyword>
<dbReference type="GO" id="GO:0005829">
    <property type="term" value="C:cytosol"/>
    <property type="evidence" value="ECO:0007669"/>
    <property type="project" value="TreeGrafter"/>
</dbReference>
<dbReference type="Pfam" id="PF23493">
    <property type="entry name" value="CysS_C"/>
    <property type="match status" value="1"/>
</dbReference>
<dbReference type="GO" id="GO:0006423">
    <property type="term" value="P:cysteinyl-tRNA aminoacylation"/>
    <property type="evidence" value="ECO:0007669"/>
    <property type="project" value="UniProtKB-UniRule"/>
</dbReference>
<evidence type="ECO:0000313" key="17">
    <source>
        <dbReference type="Proteomes" id="UP000014634"/>
    </source>
</evidence>
<evidence type="ECO:0000256" key="6">
    <source>
        <dbReference type="ARBA" id="ARBA00022723"/>
    </source>
</evidence>
<feature type="binding site" evidence="13">
    <location>
        <position position="222"/>
    </location>
    <ligand>
        <name>Zn(2+)</name>
        <dbReference type="ChEBI" id="CHEBI:29105"/>
    </ligand>
</feature>
<evidence type="ECO:0000256" key="4">
    <source>
        <dbReference type="ARBA" id="ARBA00022490"/>
    </source>
</evidence>
<evidence type="ECO:0000256" key="11">
    <source>
        <dbReference type="ARBA" id="ARBA00023146"/>
    </source>
</evidence>
<sequence length="487" mass="55361">MSLRIYNTLGHKVEDFVPVDPKKVGFYGCGPTVYNYAHIGNLRAYVFQDTLSRLLRFLGYPVTHVMNITDIGHLSGDADDGEDKMVKTAKERGQSVLEIADFYTQAFFKDTERLNIRRPDVVCKATDHVSDMIELIKRIEANGHTYSAGGNLYYDIMTFPKYGELASINLEDLKAGARIEVDENKRNPHDFVLWFTKSKFENQALVWDSPWGRGYPGWHIECSAMSMKYLGEQFDIHTGGIDHIRIHHTNEIAQSEGATGKKWVKYWLHNEFLVMNKGKMSKSTGDFITLDKVIEAGYAPLDYRFLLLGGHYRSQLTFSWEAMETAKNARKNLEQRIANLLTEAKTLPDFPADGLTAEQSISLLHTEKARGYFTDFVHALEEDISTPRALSVLQLAVKDKELEASEAIMLIRIFDTVLALHLIEEAEALHTGAESVDNAEEIERLVAERTEAKKNKDFKRADEIRNVLKDRGIALEDTANGTLWRKM</sequence>
<keyword evidence="7 13" id="KW-0547">Nucleotide-binding</keyword>
<dbReference type="PANTHER" id="PTHR10890:SF3">
    <property type="entry name" value="CYSTEINE--TRNA LIGASE, CYTOPLASMIC"/>
    <property type="match status" value="1"/>
</dbReference>
<organism evidence="16 17">
    <name type="scientific">Treponema medium ATCC 700293</name>
    <dbReference type="NCBI Taxonomy" id="1125700"/>
    <lineage>
        <taxon>Bacteria</taxon>
        <taxon>Pseudomonadati</taxon>
        <taxon>Spirochaetota</taxon>
        <taxon>Spirochaetia</taxon>
        <taxon>Spirochaetales</taxon>
        <taxon>Treponemataceae</taxon>
        <taxon>Treponema</taxon>
    </lineage>
</organism>
<dbReference type="InterPro" id="IPR056411">
    <property type="entry name" value="CysS_C"/>
</dbReference>
<dbReference type="EMBL" id="ATFE01000011">
    <property type="protein sequence ID" value="EPF28584.1"/>
    <property type="molecule type" value="Genomic_DNA"/>
</dbReference>
<dbReference type="Gene3D" id="3.40.50.620">
    <property type="entry name" value="HUPs"/>
    <property type="match status" value="1"/>
</dbReference>
<keyword evidence="11 13" id="KW-0030">Aminoacyl-tRNA synthetase</keyword>
<evidence type="ECO:0000256" key="10">
    <source>
        <dbReference type="ARBA" id="ARBA00022917"/>
    </source>
</evidence>
<dbReference type="SUPFAM" id="SSF47323">
    <property type="entry name" value="Anticodon-binding domain of a subclass of class I aminoacyl-tRNA synthetases"/>
    <property type="match status" value="1"/>
</dbReference>
<evidence type="ECO:0000259" key="14">
    <source>
        <dbReference type="Pfam" id="PF01406"/>
    </source>
</evidence>
<dbReference type="Gene3D" id="1.20.120.1910">
    <property type="entry name" value="Cysteine-tRNA ligase, C-terminal anti-codon recognition domain"/>
    <property type="match status" value="1"/>
</dbReference>
<keyword evidence="6 13" id="KW-0479">Metal-binding</keyword>
<feature type="domain" description="Cysteinyl-tRNA ligase anticodon binding" evidence="15">
    <location>
        <begin position="439"/>
        <end position="485"/>
    </location>
</feature>
<feature type="binding site" evidence="13">
    <location>
        <position position="251"/>
    </location>
    <ligand>
        <name>Zn(2+)</name>
        <dbReference type="ChEBI" id="CHEBI:29105"/>
    </ligand>
</feature>
<dbReference type="FunFam" id="3.40.50.620:FF:000130">
    <property type="entry name" value="Cysteine--tRNA ligase"/>
    <property type="match status" value="1"/>
</dbReference>
<feature type="short sequence motif" description="'KMSKS' region" evidence="13">
    <location>
        <begin position="279"/>
        <end position="283"/>
    </location>
</feature>
<keyword evidence="4 13" id="KW-0963">Cytoplasm</keyword>
<dbReference type="Pfam" id="PF01406">
    <property type="entry name" value="tRNA-synt_1e"/>
    <property type="match status" value="1"/>
</dbReference>
<name>A0AA87TGE6_TREMD</name>
<evidence type="ECO:0000256" key="1">
    <source>
        <dbReference type="ARBA" id="ARBA00004496"/>
    </source>
</evidence>
<dbReference type="GO" id="GO:0005524">
    <property type="term" value="F:ATP binding"/>
    <property type="evidence" value="ECO:0007669"/>
    <property type="project" value="UniProtKB-UniRule"/>
</dbReference>
<dbReference type="HAMAP" id="MF_00041">
    <property type="entry name" value="Cys_tRNA_synth"/>
    <property type="match status" value="1"/>
</dbReference>
<dbReference type="InterPro" id="IPR009080">
    <property type="entry name" value="tRNAsynth_Ia_anticodon-bd"/>
</dbReference>
<keyword evidence="8 13" id="KW-0862">Zinc</keyword>
<dbReference type="SUPFAM" id="SSF52374">
    <property type="entry name" value="Nucleotidylyl transferase"/>
    <property type="match status" value="1"/>
</dbReference>
<keyword evidence="5 13" id="KW-0436">Ligase</keyword>
<dbReference type="RefSeq" id="WP_016523422.1">
    <property type="nucleotide sequence ID" value="NZ_KE332517.1"/>
</dbReference>
<dbReference type="InterPro" id="IPR032678">
    <property type="entry name" value="tRNA-synt_1_cat_dom"/>
</dbReference>
<comment type="caution">
    <text evidence="16">The sequence shown here is derived from an EMBL/GenBank/DDBJ whole genome shotgun (WGS) entry which is preliminary data.</text>
</comment>
<accession>A0AA87TGE6</accession>
<feature type="binding site" evidence="13">
    <location>
        <position position="282"/>
    </location>
    <ligand>
        <name>ATP</name>
        <dbReference type="ChEBI" id="CHEBI:30616"/>
    </ligand>
</feature>
<comment type="cofactor">
    <cofactor evidence="13">
        <name>Zn(2+)</name>
        <dbReference type="ChEBI" id="CHEBI:29105"/>
    </cofactor>
    <text evidence="13">Binds 1 zinc ion per subunit.</text>
</comment>
<evidence type="ECO:0000256" key="9">
    <source>
        <dbReference type="ARBA" id="ARBA00022840"/>
    </source>
</evidence>
<evidence type="ECO:0000256" key="8">
    <source>
        <dbReference type="ARBA" id="ARBA00022833"/>
    </source>
</evidence>
<dbReference type="NCBIfam" id="NF011108">
    <property type="entry name" value="PRK14536.1"/>
    <property type="match status" value="1"/>
</dbReference>
<keyword evidence="10 13" id="KW-0648">Protein biosynthesis</keyword>
<dbReference type="CDD" id="cd00672">
    <property type="entry name" value="CysRS_core"/>
    <property type="match status" value="1"/>
</dbReference>
<comment type="catalytic activity">
    <reaction evidence="12 13">
        <text>tRNA(Cys) + L-cysteine + ATP = L-cysteinyl-tRNA(Cys) + AMP + diphosphate</text>
        <dbReference type="Rhea" id="RHEA:17773"/>
        <dbReference type="Rhea" id="RHEA-COMP:9661"/>
        <dbReference type="Rhea" id="RHEA-COMP:9679"/>
        <dbReference type="ChEBI" id="CHEBI:30616"/>
        <dbReference type="ChEBI" id="CHEBI:33019"/>
        <dbReference type="ChEBI" id="CHEBI:35235"/>
        <dbReference type="ChEBI" id="CHEBI:78442"/>
        <dbReference type="ChEBI" id="CHEBI:78517"/>
        <dbReference type="ChEBI" id="CHEBI:456215"/>
        <dbReference type="EC" id="6.1.1.16"/>
    </reaction>
</comment>
<dbReference type="InterPro" id="IPR015803">
    <property type="entry name" value="Cys-tRNA-ligase"/>
</dbReference>
<dbReference type="Proteomes" id="UP000014634">
    <property type="component" value="Unassembled WGS sequence"/>
</dbReference>
<evidence type="ECO:0000256" key="12">
    <source>
        <dbReference type="ARBA" id="ARBA00047398"/>
    </source>
</evidence>
<protein>
    <recommendedName>
        <fullName evidence="13">Cysteine--tRNA ligase</fullName>
        <ecNumber evidence="13">6.1.1.16</ecNumber>
    </recommendedName>
    <alternativeName>
        <fullName evidence="13">Cysteinyl-tRNA synthetase</fullName>
        <shortName evidence="13">CysRS</shortName>
    </alternativeName>
</protein>
<comment type="similarity">
    <text evidence="2 13">Belongs to the class-I aminoacyl-tRNA synthetase family.</text>
</comment>
<feature type="binding site" evidence="13">
    <location>
        <position position="247"/>
    </location>
    <ligand>
        <name>Zn(2+)</name>
        <dbReference type="ChEBI" id="CHEBI:29105"/>
    </ligand>
</feature>
<dbReference type="GO" id="GO:0004817">
    <property type="term" value="F:cysteine-tRNA ligase activity"/>
    <property type="evidence" value="ECO:0007669"/>
    <property type="project" value="UniProtKB-UniRule"/>
</dbReference>
<evidence type="ECO:0000259" key="15">
    <source>
        <dbReference type="Pfam" id="PF23493"/>
    </source>
</evidence>
<dbReference type="NCBIfam" id="TIGR00435">
    <property type="entry name" value="cysS"/>
    <property type="match status" value="1"/>
</dbReference>
<dbReference type="InterPro" id="IPR024909">
    <property type="entry name" value="Cys-tRNA/MSH_ligase"/>
</dbReference>
<feature type="domain" description="tRNA synthetases class I catalytic" evidence="14">
    <location>
        <begin position="16"/>
        <end position="327"/>
    </location>
</feature>
<dbReference type="EC" id="6.1.1.16" evidence="13"/>
<dbReference type="PRINTS" id="PR00983">
    <property type="entry name" value="TRNASYNTHCYS"/>
</dbReference>
<evidence type="ECO:0000256" key="7">
    <source>
        <dbReference type="ARBA" id="ARBA00022741"/>
    </source>
</evidence>
<reference evidence="16 17" key="1">
    <citation type="submission" date="2013-04" db="EMBL/GenBank/DDBJ databases">
        <title>The Genome Sequence of Treponema medium ATCC 700293.</title>
        <authorList>
            <consortium name="The Broad Institute Genomics Platform"/>
            <person name="Earl A."/>
            <person name="Ward D."/>
            <person name="Feldgarden M."/>
            <person name="Gevers D."/>
            <person name="Leonetti C."/>
            <person name="Blanton J.M."/>
            <person name="Dewhirst F.E."/>
            <person name="Izard J."/>
            <person name="Walker B."/>
            <person name="Young S."/>
            <person name="Zeng Q."/>
            <person name="Gargeya S."/>
            <person name="Fitzgerald M."/>
            <person name="Haas B."/>
            <person name="Abouelleil A."/>
            <person name="Allen A.W."/>
            <person name="Alvarado L."/>
            <person name="Arachchi H.M."/>
            <person name="Berlin A.M."/>
            <person name="Chapman S.B."/>
            <person name="Gainer-Dewar J."/>
            <person name="Goldberg J."/>
            <person name="Griggs A."/>
            <person name="Gujja S."/>
            <person name="Hansen M."/>
            <person name="Howarth C."/>
            <person name="Imamovic A."/>
            <person name="Ireland A."/>
            <person name="Larimer J."/>
            <person name="McCowan C."/>
            <person name="Murphy C."/>
            <person name="Pearson M."/>
            <person name="Poon T.W."/>
            <person name="Priest M."/>
            <person name="Roberts A."/>
            <person name="Saif S."/>
            <person name="Shea T."/>
            <person name="Sisk P."/>
            <person name="Sykes S."/>
            <person name="Wortman J."/>
            <person name="Nusbaum C."/>
            <person name="Birren B."/>
        </authorList>
    </citation>
    <scope>NUCLEOTIDE SEQUENCE [LARGE SCALE GENOMIC DNA]</scope>
    <source>
        <strain evidence="16 17">ATCC 700293</strain>
    </source>
</reference>
<evidence type="ECO:0000256" key="13">
    <source>
        <dbReference type="HAMAP-Rule" id="MF_00041"/>
    </source>
</evidence>
<gene>
    <name evidence="13" type="primary">cysS</name>
    <name evidence="16" type="ORF">HMPREF9195_01485</name>
</gene>
<feature type="short sequence motif" description="'HIGH' region" evidence="13">
    <location>
        <begin position="31"/>
        <end position="41"/>
    </location>
</feature>
<comment type="subcellular location">
    <subcellularLocation>
        <location evidence="1 13">Cytoplasm</location>
    </subcellularLocation>
</comment>
<dbReference type="PANTHER" id="PTHR10890">
    <property type="entry name" value="CYSTEINYL-TRNA SYNTHETASE"/>
    <property type="match status" value="1"/>
</dbReference>
<evidence type="ECO:0000256" key="5">
    <source>
        <dbReference type="ARBA" id="ARBA00022598"/>
    </source>
</evidence>
<dbReference type="GO" id="GO:0008270">
    <property type="term" value="F:zinc ion binding"/>
    <property type="evidence" value="ECO:0007669"/>
    <property type="project" value="UniProtKB-UniRule"/>
</dbReference>
<evidence type="ECO:0000313" key="16">
    <source>
        <dbReference type="EMBL" id="EPF28584.1"/>
    </source>
</evidence>
<dbReference type="AlphaFoldDB" id="A0AA87TGE6"/>
<evidence type="ECO:0000256" key="2">
    <source>
        <dbReference type="ARBA" id="ARBA00005594"/>
    </source>
</evidence>
<comment type="subunit">
    <text evidence="3 13">Monomer.</text>
</comment>